<feature type="transmembrane region" description="Helical" evidence="6">
    <location>
        <begin position="59"/>
        <end position="83"/>
    </location>
</feature>
<evidence type="ECO:0000313" key="8">
    <source>
        <dbReference type="Proteomes" id="UP001149090"/>
    </source>
</evidence>
<evidence type="ECO:0000313" key="7">
    <source>
        <dbReference type="EMBL" id="KAJ5068071.1"/>
    </source>
</evidence>
<gene>
    <name evidence="7" type="ORF">M0811_12657</name>
</gene>
<feature type="transmembrane region" description="Helical" evidence="6">
    <location>
        <begin position="181"/>
        <end position="201"/>
    </location>
</feature>
<evidence type="ECO:0000256" key="3">
    <source>
        <dbReference type="ARBA" id="ARBA00022989"/>
    </source>
</evidence>
<dbReference type="OrthoDB" id="100006at2759"/>
<dbReference type="GO" id="GO:0005886">
    <property type="term" value="C:plasma membrane"/>
    <property type="evidence" value="ECO:0007669"/>
    <property type="project" value="TreeGrafter"/>
</dbReference>
<dbReference type="Proteomes" id="UP001149090">
    <property type="component" value="Unassembled WGS sequence"/>
</dbReference>
<comment type="caution">
    <text evidence="7">The sequence shown here is derived from an EMBL/GenBank/DDBJ whole genome shotgun (WGS) entry which is preliminary data.</text>
</comment>
<dbReference type="PANTHER" id="PTHR23112:SF0">
    <property type="entry name" value="TRANSMEMBRANE PROTEIN 116"/>
    <property type="match status" value="1"/>
</dbReference>
<dbReference type="GO" id="GO:0004930">
    <property type="term" value="F:G protein-coupled receptor activity"/>
    <property type="evidence" value="ECO:0007669"/>
    <property type="project" value="TreeGrafter"/>
</dbReference>
<feature type="region of interest" description="Disordered" evidence="5">
    <location>
        <begin position="297"/>
        <end position="317"/>
    </location>
</feature>
<sequence>MSDKSYEALTITSGTLAINLFRKLIFILSIFDFLLSLSFSLPGSKNSTICSVQVVGNAVMLTATPSWTASVSFITFLKIVFNTRDSFCNYLQKKLLIFTVILSTIVCVIWIVFVSPQKGGSYWCYPKEAFLIWTIYSIWWFFLVIILIIYVLCIRKIRINKSVSNIARDSEKRKKKEKLRIQLRMTLIPLVYLVLALPSTINRVRSLVEPNVSSSKTLDVLQAWFLPSQGIWDFLIFIVFVKSIRHQIISSLKRKCFKENSDSSTVDHILLDEDNVDHSKVTRNFSKYKMTDLENFTESEDSKSGLDFQENENENQNENQIENEHQIEENQKIHLNLKLNLKKNSFKK</sequence>
<feature type="transmembrane region" description="Helical" evidence="6">
    <location>
        <begin position="133"/>
        <end position="153"/>
    </location>
</feature>
<comment type="subcellular location">
    <subcellularLocation>
        <location evidence="1">Membrane</location>
        <topology evidence="1">Multi-pass membrane protein</topology>
    </subcellularLocation>
</comment>
<evidence type="ECO:0000256" key="2">
    <source>
        <dbReference type="ARBA" id="ARBA00022692"/>
    </source>
</evidence>
<dbReference type="PANTHER" id="PTHR23112">
    <property type="entry name" value="G PROTEIN-COUPLED RECEPTOR 157-RELATED"/>
    <property type="match status" value="1"/>
</dbReference>
<organism evidence="7 8">
    <name type="scientific">Anaeramoeba ignava</name>
    <name type="common">Anaerobic marine amoeba</name>
    <dbReference type="NCBI Taxonomy" id="1746090"/>
    <lineage>
        <taxon>Eukaryota</taxon>
        <taxon>Metamonada</taxon>
        <taxon>Anaeramoebidae</taxon>
        <taxon>Anaeramoeba</taxon>
    </lineage>
</organism>
<keyword evidence="8" id="KW-1185">Reference proteome</keyword>
<keyword evidence="7" id="KW-0675">Receptor</keyword>
<dbReference type="EMBL" id="JAPDFW010000121">
    <property type="protein sequence ID" value="KAJ5068071.1"/>
    <property type="molecule type" value="Genomic_DNA"/>
</dbReference>
<dbReference type="Gene3D" id="1.20.1070.10">
    <property type="entry name" value="Rhodopsin 7-helix transmembrane proteins"/>
    <property type="match status" value="1"/>
</dbReference>
<dbReference type="SUPFAM" id="SSF81321">
    <property type="entry name" value="Family A G protein-coupled receptor-like"/>
    <property type="match status" value="1"/>
</dbReference>
<keyword evidence="4 6" id="KW-0472">Membrane</keyword>
<evidence type="ECO:0000256" key="6">
    <source>
        <dbReference type="SAM" id="Phobius"/>
    </source>
</evidence>
<feature type="transmembrane region" description="Helical" evidence="6">
    <location>
        <begin position="20"/>
        <end position="39"/>
    </location>
</feature>
<name>A0A9Q0L8K7_ANAIG</name>
<dbReference type="AlphaFoldDB" id="A0A9Q0L8K7"/>
<dbReference type="GO" id="GO:0007189">
    <property type="term" value="P:adenylate cyclase-activating G protein-coupled receptor signaling pathway"/>
    <property type="evidence" value="ECO:0007669"/>
    <property type="project" value="TreeGrafter"/>
</dbReference>
<accession>A0A9Q0L8K7</accession>
<protein>
    <submittedName>
        <fullName evidence="7">G protein-coupled receptor</fullName>
    </submittedName>
</protein>
<feature type="transmembrane region" description="Helical" evidence="6">
    <location>
        <begin position="221"/>
        <end position="241"/>
    </location>
</feature>
<evidence type="ECO:0000256" key="4">
    <source>
        <dbReference type="ARBA" id="ARBA00023136"/>
    </source>
</evidence>
<evidence type="ECO:0000256" key="1">
    <source>
        <dbReference type="ARBA" id="ARBA00004141"/>
    </source>
</evidence>
<keyword evidence="3 6" id="KW-1133">Transmembrane helix</keyword>
<evidence type="ECO:0000256" key="5">
    <source>
        <dbReference type="SAM" id="MobiDB-lite"/>
    </source>
</evidence>
<reference evidence="7" key="1">
    <citation type="submission" date="2022-10" db="EMBL/GenBank/DDBJ databases">
        <title>Novel sulphate-reducing endosymbionts in the free-living metamonad Anaeramoeba.</title>
        <authorList>
            <person name="Jerlstrom-Hultqvist J."/>
            <person name="Cepicka I."/>
            <person name="Gallot-Lavallee L."/>
            <person name="Salas-Leiva D."/>
            <person name="Curtis B.A."/>
            <person name="Zahonova K."/>
            <person name="Pipaliya S."/>
            <person name="Dacks J."/>
            <person name="Roger A.J."/>
        </authorList>
    </citation>
    <scope>NUCLEOTIDE SEQUENCE</scope>
    <source>
        <strain evidence="7">BMAN</strain>
    </source>
</reference>
<feature type="transmembrane region" description="Helical" evidence="6">
    <location>
        <begin position="95"/>
        <end position="113"/>
    </location>
</feature>
<proteinExistence type="predicted"/>
<keyword evidence="2 6" id="KW-0812">Transmembrane</keyword>